<comment type="caution">
    <text evidence="1">The sequence shown here is derived from an EMBL/GenBank/DDBJ whole genome shotgun (WGS) entry which is preliminary data.</text>
</comment>
<reference evidence="1" key="1">
    <citation type="submission" date="2022-07" db="EMBL/GenBank/DDBJ databases">
        <title>Genome Sequence of Lecanicillium saksenae.</title>
        <authorList>
            <person name="Buettner E."/>
        </authorList>
    </citation>
    <scope>NUCLEOTIDE SEQUENCE</scope>
    <source>
        <strain evidence="1">VT-O1</strain>
    </source>
</reference>
<organism evidence="1 2">
    <name type="scientific">Lecanicillium saksenae</name>
    <dbReference type="NCBI Taxonomy" id="468837"/>
    <lineage>
        <taxon>Eukaryota</taxon>
        <taxon>Fungi</taxon>
        <taxon>Dikarya</taxon>
        <taxon>Ascomycota</taxon>
        <taxon>Pezizomycotina</taxon>
        <taxon>Sordariomycetes</taxon>
        <taxon>Hypocreomycetidae</taxon>
        <taxon>Hypocreales</taxon>
        <taxon>Cordycipitaceae</taxon>
        <taxon>Lecanicillium</taxon>
    </lineage>
</organism>
<keyword evidence="2" id="KW-1185">Reference proteome</keyword>
<sequence>MNPTSKSDRPPTSSAQDVGAPGFAFAQPTQTGPLDFWFGEVAPPWSPAINADVPQDTLPVLQSASFAWPSGPSGPSGWCTAIATSDQASMVPLAQTAVTMDLDTGDAMELDGYIFPDEFPSSATSFGTFPSAAVAGWSGDVDSFSNLNFGHYSQVDVPTAADAGWLADADSLSNVSIRPDNNLDIPMPMAQIENFHGFGFLNEDAAPAQVSRSGIVNFQAVHQPLPLTSPQALIFRNRICTKAQFIEIVTAGSYFLGNGLLYELTFGAQSGPGSFWLAMMTSSEGGTLAIKGCPHNVTCDIDLATIQDVLGGALKANLPSLRSMGLRVTCYPLFRPLLPSSQGSPPQLPPTNLLKSVCSPPAAWITGWMFGPIQDEQRPLSAAQSPSLVDLTRGATSTRFIAWLASRYLELKLFDHLQKHINSKEKRSTEQKRVEIELMMVLECSQSPRPVFSRDGGRLSQLEDDFRDRQQRIQAALWVYCSIKITQLLPFDDFWSKCVRFRPGLAWKDLALRFQNNLDMLEQKQRPSAADRFQNVFKVPGKERDNILRGIKAEIIYSCNEGPSTDFEYWFRMLASTQLKELVGAVSSHKSPKQKNTDTPYNPRAYSSRLFHALSNMCWTADDTEFLIDSGNRFELRYIYLKYILRQVNCRRESLETYHTLSGKLILDDFVMRSSEEGIYWDSAYTCSDLKNDYSSNMDNHPSRRIADDSSTDMDNDSSSDMDNDSSSDMDSDSSSDMVNDISSNPDKYKYEFRICASSFCLGARWSRLVDMCGDSIILCGSPWVDHFLPWDISTVIERGTDSEFESLISALEPQAGWLRNLCHQMNDFVDIISTLSQFYADKSKFTVKTSGCPLIFELPLGGFQVD</sequence>
<name>A0ACC1R0U1_9HYPO</name>
<dbReference type="EMBL" id="JANAKD010000284">
    <property type="protein sequence ID" value="KAJ3495410.1"/>
    <property type="molecule type" value="Genomic_DNA"/>
</dbReference>
<proteinExistence type="predicted"/>
<evidence type="ECO:0000313" key="2">
    <source>
        <dbReference type="Proteomes" id="UP001148737"/>
    </source>
</evidence>
<evidence type="ECO:0000313" key="1">
    <source>
        <dbReference type="EMBL" id="KAJ3495410.1"/>
    </source>
</evidence>
<accession>A0ACC1R0U1</accession>
<dbReference type="Proteomes" id="UP001148737">
    <property type="component" value="Unassembled WGS sequence"/>
</dbReference>
<gene>
    <name evidence="1" type="ORF">NLG97_g3416</name>
</gene>
<protein>
    <submittedName>
        <fullName evidence="1">Uncharacterized protein</fullName>
    </submittedName>
</protein>